<accession>A0A381UZQ3</accession>
<protein>
    <recommendedName>
        <fullName evidence="2">TolC family protein</fullName>
    </recommendedName>
</protein>
<evidence type="ECO:0008006" key="2">
    <source>
        <dbReference type="Google" id="ProtNLM"/>
    </source>
</evidence>
<gene>
    <name evidence="1" type="ORF">METZ01_LOCUS86288</name>
</gene>
<feature type="non-terminal residue" evidence="1">
    <location>
        <position position="308"/>
    </location>
</feature>
<evidence type="ECO:0000313" key="1">
    <source>
        <dbReference type="EMBL" id="SVA33434.1"/>
    </source>
</evidence>
<name>A0A381UZQ3_9ZZZZ</name>
<dbReference type="AlphaFoldDB" id="A0A381UZQ3"/>
<reference evidence="1" key="1">
    <citation type="submission" date="2018-05" db="EMBL/GenBank/DDBJ databases">
        <authorList>
            <person name="Lanie J.A."/>
            <person name="Ng W.-L."/>
            <person name="Kazmierczak K.M."/>
            <person name="Andrzejewski T.M."/>
            <person name="Davidsen T.M."/>
            <person name="Wayne K.J."/>
            <person name="Tettelin H."/>
            <person name="Glass J.I."/>
            <person name="Rusch D."/>
            <person name="Podicherti R."/>
            <person name="Tsui H.-C.T."/>
            <person name="Winkler M.E."/>
        </authorList>
    </citation>
    <scope>NUCLEOTIDE SEQUENCE</scope>
</reference>
<dbReference type="GO" id="GO:0015562">
    <property type="term" value="F:efflux transmembrane transporter activity"/>
    <property type="evidence" value="ECO:0007669"/>
    <property type="project" value="InterPro"/>
</dbReference>
<proteinExistence type="predicted"/>
<organism evidence="1">
    <name type="scientific">marine metagenome</name>
    <dbReference type="NCBI Taxonomy" id="408172"/>
    <lineage>
        <taxon>unclassified sequences</taxon>
        <taxon>metagenomes</taxon>
        <taxon>ecological metagenomes</taxon>
    </lineage>
</organism>
<sequence>MNEFTVNDGSVKHSRLLIALGLALASSMAPILANEQQQPPAGTTGLSPEPRRQIVDTSEVLDFPDANAASTPLRQRVHEAISSDGRPRLQLGTTLETTGLRLVDAIRTTLELHPFIELQQLAVVDARGQLQEAGGQFDTTVNATTIRHRQELPFSVTDDLASLTNHTSYSVAVSKQFRSGLTVTPGISLTRTAETTLPPSVASLLEQVPNESNLSVSIAQPLLRGRGREVVTAIERMNEIELEALDQDLVQLRSERALVSVIGYWEYLAALRTLEVMQASESRSLELLERTQELIDAGNRPASDLTQA</sequence>
<dbReference type="Gene3D" id="1.20.1600.10">
    <property type="entry name" value="Outer membrane efflux proteins (OEP)"/>
    <property type="match status" value="1"/>
</dbReference>
<dbReference type="SUPFAM" id="SSF56954">
    <property type="entry name" value="Outer membrane efflux proteins (OEP)"/>
    <property type="match status" value="1"/>
</dbReference>
<dbReference type="EMBL" id="UINC01007457">
    <property type="protein sequence ID" value="SVA33434.1"/>
    <property type="molecule type" value="Genomic_DNA"/>
</dbReference>